<evidence type="ECO:0000313" key="2">
    <source>
        <dbReference type="Proteomes" id="UP000664859"/>
    </source>
</evidence>
<protein>
    <submittedName>
        <fullName evidence="1">Uncharacterized protein</fullName>
    </submittedName>
</protein>
<comment type="caution">
    <text evidence="1">The sequence shown here is derived from an EMBL/GenBank/DDBJ whole genome shotgun (WGS) entry which is preliminary data.</text>
</comment>
<gene>
    <name evidence="1" type="ORF">JKP88DRAFT_136668</name>
</gene>
<dbReference type="Proteomes" id="UP000664859">
    <property type="component" value="Unassembled WGS sequence"/>
</dbReference>
<accession>A0A835Z862</accession>
<dbReference type="AlphaFoldDB" id="A0A835Z862"/>
<dbReference type="EMBL" id="JAFCMP010000059">
    <property type="protein sequence ID" value="KAG5188961.1"/>
    <property type="molecule type" value="Genomic_DNA"/>
</dbReference>
<feature type="non-terminal residue" evidence="1">
    <location>
        <position position="1"/>
    </location>
</feature>
<reference evidence="1" key="1">
    <citation type="submission" date="2021-02" db="EMBL/GenBank/DDBJ databases">
        <title>First Annotated Genome of the Yellow-green Alga Tribonema minus.</title>
        <authorList>
            <person name="Mahan K.M."/>
        </authorList>
    </citation>
    <scope>NUCLEOTIDE SEQUENCE</scope>
    <source>
        <strain evidence="1">UTEX B ZZ1240</strain>
    </source>
</reference>
<organism evidence="1 2">
    <name type="scientific">Tribonema minus</name>
    <dbReference type="NCBI Taxonomy" id="303371"/>
    <lineage>
        <taxon>Eukaryota</taxon>
        <taxon>Sar</taxon>
        <taxon>Stramenopiles</taxon>
        <taxon>Ochrophyta</taxon>
        <taxon>PX clade</taxon>
        <taxon>Xanthophyceae</taxon>
        <taxon>Tribonematales</taxon>
        <taxon>Tribonemataceae</taxon>
        <taxon>Tribonema</taxon>
    </lineage>
</organism>
<sequence length="141" mass="14821">PVSQGGFGVVPWGGASQFIDPTATWLWTQTNARFSAPAGTVDFSTLITNSSQQDKQALIHMLVDNDADVFLNDAKVGSGSMGFSVREYAKIPIALPWGTSTLRFRCVNSGTGPAGLLVAVVDAASGVTIVKSDPSSWVFNV</sequence>
<keyword evidence="2" id="KW-1185">Reference proteome</keyword>
<evidence type="ECO:0000313" key="1">
    <source>
        <dbReference type="EMBL" id="KAG5188961.1"/>
    </source>
</evidence>
<name>A0A835Z862_9STRA</name>
<feature type="non-terminal residue" evidence="1">
    <location>
        <position position="141"/>
    </location>
</feature>
<dbReference type="Gene3D" id="2.60.120.260">
    <property type="entry name" value="Galactose-binding domain-like"/>
    <property type="match status" value="1"/>
</dbReference>
<proteinExistence type="predicted"/>